<reference evidence="1" key="1">
    <citation type="journal article" date="2015" name="Nature">
        <title>Complex archaea that bridge the gap between prokaryotes and eukaryotes.</title>
        <authorList>
            <person name="Spang A."/>
            <person name="Saw J.H."/>
            <person name="Jorgensen S.L."/>
            <person name="Zaremba-Niedzwiedzka K."/>
            <person name="Martijn J."/>
            <person name="Lind A.E."/>
            <person name="van Eijk R."/>
            <person name="Schleper C."/>
            <person name="Guy L."/>
            <person name="Ettema T.J."/>
        </authorList>
    </citation>
    <scope>NUCLEOTIDE SEQUENCE</scope>
</reference>
<accession>A0A0F8Y0Y3</accession>
<evidence type="ECO:0000313" key="1">
    <source>
        <dbReference type="EMBL" id="KKK42026.1"/>
    </source>
</evidence>
<protein>
    <submittedName>
        <fullName evidence="1">Uncharacterized protein</fullName>
    </submittedName>
</protein>
<comment type="caution">
    <text evidence="1">The sequence shown here is derived from an EMBL/GenBank/DDBJ whole genome shotgun (WGS) entry which is preliminary data.</text>
</comment>
<proteinExistence type="predicted"/>
<gene>
    <name evidence="1" type="ORF">LCGC14_2389640</name>
</gene>
<feature type="non-terminal residue" evidence="1">
    <location>
        <position position="1"/>
    </location>
</feature>
<dbReference type="AlphaFoldDB" id="A0A0F8Y0Y3"/>
<sequence>SEIIPKKLRKIAEKRILKLVRHESIGNAIQDYIDEMKEELQEAFDDILDDD</sequence>
<name>A0A0F8Y0Y3_9ZZZZ</name>
<dbReference type="EMBL" id="LAZR01070354">
    <property type="protein sequence ID" value="KKK42026.1"/>
    <property type="molecule type" value="Genomic_DNA"/>
</dbReference>
<organism evidence="1">
    <name type="scientific">marine sediment metagenome</name>
    <dbReference type="NCBI Taxonomy" id="412755"/>
    <lineage>
        <taxon>unclassified sequences</taxon>
        <taxon>metagenomes</taxon>
        <taxon>ecological metagenomes</taxon>
    </lineage>
</organism>